<dbReference type="RefSeq" id="WP_039397833.1">
    <property type="nucleotide sequence ID" value="NZ_JTDK01000006.1"/>
</dbReference>
<organism evidence="4 5">
    <name type="scientific">Microbacterium mangrovi</name>
    <dbReference type="NCBI Taxonomy" id="1348253"/>
    <lineage>
        <taxon>Bacteria</taxon>
        <taxon>Bacillati</taxon>
        <taxon>Actinomycetota</taxon>
        <taxon>Actinomycetes</taxon>
        <taxon>Micrococcales</taxon>
        <taxon>Microbacteriaceae</taxon>
        <taxon>Microbacterium</taxon>
    </lineage>
</organism>
<name>A0A0B2ABB9_9MICO</name>
<dbReference type="Gene3D" id="1.10.10.1320">
    <property type="entry name" value="Anti-sigma factor, zinc-finger domain"/>
    <property type="match status" value="1"/>
</dbReference>
<keyword evidence="2" id="KW-0804">Transcription</keyword>
<sequence length="80" mass="9177">MSDCGCEKTRRDLEEYLRHEVCTTSQADIREHLDNCPGCRDEALVSRTLTEVLARSCKEAAPEQLRDMVLERLRDAHVTT</sequence>
<proteinExistence type="predicted"/>
<dbReference type="InterPro" id="IPR027383">
    <property type="entry name" value="Znf_put"/>
</dbReference>
<dbReference type="STRING" id="1348253.LK09_08465"/>
<dbReference type="EMBL" id="JTDK01000006">
    <property type="protein sequence ID" value="KHK98882.1"/>
    <property type="molecule type" value="Genomic_DNA"/>
</dbReference>
<keyword evidence="1" id="KW-0805">Transcription regulation</keyword>
<accession>A0A0B2ABB9</accession>
<dbReference type="OrthoDB" id="3267840at2"/>
<protein>
    <submittedName>
        <fullName evidence="4">Alpha-ketoglutarate decarboxylase</fullName>
    </submittedName>
</protein>
<evidence type="ECO:0000256" key="1">
    <source>
        <dbReference type="ARBA" id="ARBA00023015"/>
    </source>
</evidence>
<evidence type="ECO:0000313" key="5">
    <source>
        <dbReference type="Proteomes" id="UP000031030"/>
    </source>
</evidence>
<dbReference type="Pfam" id="PF13490">
    <property type="entry name" value="zf-HC2"/>
    <property type="match status" value="1"/>
</dbReference>
<evidence type="ECO:0000313" key="4">
    <source>
        <dbReference type="EMBL" id="KHK98882.1"/>
    </source>
</evidence>
<gene>
    <name evidence="4" type="ORF">LK09_08465</name>
</gene>
<feature type="domain" description="Putative zinc-finger" evidence="3">
    <location>
        <begin position="6"/>
        <end position="40"/>
    </location>
</feature>
<keyword evidence="5" id="KW-1185">Reference proteome</keyword>
<evidence type="ECO:0000259" key="3">
    <source>
        <dbReference type="Pfam" id="PF13490"/>
    </source>
</evidence>
<dbReference type="Proteomes" id="UP000031030">
    <property type="component" value="Unassembled WGS sequence"/>
</dbReference>
<evidence type="ECO:0000256" key="2">
    <source>
        <dbReference type="ARBA" id="ARBA00023163"/>
    </source>
</evidence>
<comment type="caution">
    <text evidence="4">The sequence shown here is derived from an EMBL/GenBank/DDBJ whole genome shotgun (WGS) entry which is preliminary data.</text>
</comment>
<dbReference type="InterPro" id="IPR041916">
    <property type="entry name" value="Anti_sigma_zinc_sf"/>
</dbReference>
<dbReference type="AlphaFoldDB" id="A0A0B2ABB9"/>
<reference evidence="4 5" key="1">
    <citation type="submission" date="2014-11" db="EMBL/GenBank/DDBJ databases">
        <title>Genome sequence of Microbacterium mangrovi MUSC 115(T).</title>
        <authorList>
            <person name="Lee L.-H."/>
        </authorList>
    </citation>
    <scope>NUCLEOTIDE SEQUENCE [LARGE SCALE GENOMIC DNA]</scope>
    <source>
        <strain evidence="4 5">MUSC 115</strain>
    </source>
</reference>